<dbReference type="GO" id="GO:0016740">
    <property type="term" value="F:transferase activity"/>
    <property type="evidence" value="ECO:0007669"/>
    <property type="project" value="UniProtKB-KW"/>
</dbReference>
<proteinExistence type="inferred from homology"/>
<keyword evidence="1" id="KW-0067">ATP-binding</keyword>
<protein>
    <recommendedName>
        <fullName evidence="1">Aspartyl/glutamyl-tRNA(Asn/Gln) amidotransferase subunit C</fullName>
        <shortName evidence="1">Asp/Glu-ADT subunit C</shortName>
        <ecNumber evidence="1">6.3.5.-</ecNumber>
    </recommendedName>
</protein>
<comment type="caution">
    <text evidence="2">The sequence shown here is derived from an EMBL/GenBank/DDBJ whole genome shotgun (WGS) entry which is preliminary data.</text>
</comment>
<dbReference type="EC" id="6.3.5.-" evidence="1"/>
<dbReference type="Gene3D" id="1.10.20.60">
    <property type="entry name" value="Glu-tRNAGln amidotransferase C subunit, N-terminal domain"/>
    <property type="match status" value="1"/>
</dbReference>
<gene>
    <name evidence="1 2" type="primary">gatC</name>
    <name evidence="2" type="ORF">HUK38_08190</name>
</gene>
<dbReference type="GO" id="GO:0006450">
    <property type="term" value="P:regulation of translational fidelity"/>
    <property type="evidence" value="ECO:0007669"/>
    <property type="project" value="InterPro"/>
</dbReference>
<dbReference type="PANTHER" id="PTHR15004">
    <property type="entry name" value="GLUTAMYL-TRNA(GLN) AMIDOTRANSFERASE SUBUNIT C, MITOCHONDRIAL"/>
    <property type="match status" value="1"/>
</dbReference>
<reference evidence="2 3" key="1">
    <citation type="journal article" date="2020" name="Arch. Microbiol.">
        <title>The genome sequence of the giant phototrophic gammaproteobacterium Thiospirillum jenense gives insight into its physiological properties and phylogenetic relationships.</title>
        <authorList>
            <person name="Imhoff J.F."/>
            <person name="Meyer T.E."/>
            <person name="Kyndt J.A."/>
        </authorList>
    </citation>
    <scope>NUCLEOTIDE SEQUENCE [LARGE SCALE GENOMIC DNA]</scope>
    <source>
        <strain evidence="2 3">DSM 216</strain>
    </source>
</reference>
<keyword evidence="1" id="KW-0436">Ligase</keyword>
<name>A0A839HGE8_9GAMM</name>
<comment type="catalytic activity">
    <reaction evidence="1">
        <text>L-glutamyl-tRNA(Gln) + L-glutamine + ATP + H2O = L-glutaminyl-tRNA(Gln) + L-glutamate + ADP + phosphate + H(+)</text>
        <dbReference type="Rhea" id="RHEA:17521"/>
        <dbReference type="Rhea" id="RHEA-COMP:9681"/>
        <dbReference type="Rhea" id="RHEA-COMP:9684"/>
        <dbReference type="ChEBI" id="CHEBI:15377"/>
        <dbReference type="ChEBI" id="CHEBI:15378"/>
        <dbReference type="ChEBI" id="CHEBI:29985"/>
        <dbReference type="ChEBI" id="CHEBI:30616"/>
        <dbReference type="ChEBI" id="CHEBI:43474"/>
        <dbReference type="ChEBI" id="CHEBI:58359"/>
        <dbReference type="ChEBI" id="CHEBI:78520"/>
        <dbReference type="ChEBI" id="CHEBI:78521"/>
        <dbReference type="ChEBI" id="CHEBI:456216"/>
    </reaction>
</comment>
<dbReference type="Proteomes" id="UP000548632">
    <property type="component" value="Unassembled WGS sequence"/>
</dbReference>
<evidence type="ECO:0000313" key="3">
    <source>
        <dbReference type="Proteomes" id="UP000548632"/>
    </source>
</evidence>
<dbReference type="HAMAP" id="MF_00122">
    <property type="entry name" value="GatC"/>
    <property type="match status" value="1"/>
</dbReference>
<comment type="subunit">
    <text evidence="1">Heterotrimer of A, B and C subunits.</text>
</comment>
<dbReference type="AlphaFoldDB" id="A0A839HGE8"/>
<dbReference type="RefSeq" id="WP_182583837.1">
    <property type="nucleotide sequence ID" value="NZ_JABVCQ010000015.1"/>
</dbReference>
<dbReference type="GO" id="GO:0070681">
    <property type="term" value="P:glutaminyl-tRNAGln biosynthesis via transamidation"/>
    <property type="evidence" value="ECO:0007669"/>
    <property type="project" value="TreeGrafter"/>
</dbReference>
<dbReference type="Pfam" id="PF02686">
    <property type="entry name" value="GatC"/>
    <property type="match status" value="1"/>
</dbReference>
<keyword evidence="1" id="KW-0547">Nucleotide-binding</keyword>
<dbReference type="InterPro" id="IPR036113">
    <property type="entry name" value="Asp/Glu-ADT_sf_sub_c"/>
</dbReference>
<evidence type="ECO:0000256" key="1">
    <source>
        <dbReference type="HAMAP-Rule" id="MF_00122"/>
    </source>
</evidence>
<organism evidence="2 3">
    <name type="scientific">Thiospirillum jenense</name>
    <dbReference type="NCBI Taxonomy" id="1653858"/>
    <lineage>
        <taxon>Bacteria</taxon>
        <taxon>Pseudomonadati</taxon>
        <taxon>Pseudomonadota</taxon>
        <taxon>Gammaproteobacteria</taxon>
        <taxon>Chromatiales</taxon>
        <taxon>Chromatiaceae</taxon>
        <taxon>Thiospirillum</taxon>
    </lineage>
</organism>
<dbReference type="GO" id="GO:0005524">
    <property type="term" value="F:ATP binding"/>
    <property type="evidence" value="ECO:0007669"/>
    <property type="project" value="UniProtKB-KW"/>
</dbReference>
<keyword evidence="3" id="KW-1185">Reference proteome</keyword>
<dbReference type="NCBIfam" id="TIGR00135">
    <property type="entry name" value="gatC"/>
    <property type="match status" value="1"/>
</dbReference>
<accession>A0A839HGE8</accession>
<evidence type="ECO:0000313" key="2">
    <source>
        <dbReference type="EMBL" id="MBB1126208.1"/>
    </source>
</evidence>
<keyword evidence="2" id="KW-0808">Transferase</keyword>
<dbReference type="GO" id="GO:0006412">
    <property type="term" value="P:translation"/>
    <property type="evidence" value="ECO:0007669"/>
    <property type="project" value="UniProtKB-UniRule"/>
</dbReference>
<dbReference type="PANTHER" id="PTHR15004:SF0">
    <property type="entry name" value="GLUTAMYL-TRNA(GLN) AMIDOTRANSFERASE SUBUNIT C, MITOCHONDRIAL"/>
    <property type="match status" value="1"/>
</dbReference>
<keyword evidence="1" id="KW-0648">Protein biosynthesis</keyword>
<dbReference type="SUPFAM" id="SSF141000">
    <property type="entry name" value="Glu-tRNAGln amidotransferase C subunit"/>
    <property type="match status" value="1"/>
</dbReference>
<dbReference type="GO" id="GO:0050567">
    <property type="term" value="F:glutaminyl-tRNA synthase (glutamine-hydrolyzing) activity"/>
    <property type="evidence" value="ECO:0007669"/>
    <property type="project" value="UniProtKB-UniRule"/>
</dbReference>
<comment type="similarity">
    <text evidence="1">Belongs to the GatC family.</text>
</comment>
<comment type="catalytic activity">
    <reaction evidence="1">
        <text>L-aspartyl-tRNA(Asn) + L-glutamine + ATP + H2O = L-asparaginyl-tRNA(Asn) + L-glutamate + ADP + phosphate + 2 H(+)</text>
        <dbReference type="Rhea" id="RHEA:14513"/>
        <dbReference type="Rhea" id="RHEA-COMP:9674"/>
        <dbReference type="Rhea" id="RHEA-COMP:9677"/>
        <dbReference type="ChEBI" id="CHEBI:15377"/>
        <dbReference type="ChEBI" id="CHEBI:15378"/>
        <dbReference type="ChEBI" id="CHEBI:29985"/>
        <dbReference type="ChEBI" id="CHEBI:30616"/>
        <dbReference type="ChEBI" id="CHEBI:43474"/>
        <dbReference type="ChEBI" id="CHEBI:58359"/>
        <dbReference type="ChEBI" id="CHEBI:78515"/>
        <dbReference type="ChEBI" id="CHEBI:78516"/>
        <dbReference type="ChEBI" id="CHEBI:456216"/>
    </reaction>
</comment>
<comment type="function">
    <text evidence="1">Allows the formation of correctly charged Asn-tRNA(Asn) or Gln-tRNA(Gln) through the transamidation of misacylated Asp-tRNA(Asn) or Glu-tRNA(Gln) in organisms which lack either or both of asparaginyl-tRNA or glutaminyl-tRNA synthetases. The reaction takes place in the presence of glutamine and ATP through an activated phospho-Asp-tRNA(Asn) or phospho-Glu-tRNA(Gln).</text>
</comment>
<dbReference type="EMBL" id="JABVCQ010000015">
    <property type="protein sequence ID" value="MBB1126208.1"/>
    <property type="molecule type" value="Genomic_DNA"/>
</dbReference>
<sequence>METSTVTRIAELAKLAIAPAECPHYAEELTQILAMIEQMNAVDTAAVTPLAHPLQLTQRLRADQVTELDQRELFQQSAPLTREGFYLVPRVIE</sequence>
<dbReference type="InterPro" id="IPR003837">
    <property type="entry name" value="GatC"/>
</dbReference>